<evidence type="ECO:0000313" key="2">
    <source>
        <dbReference type="EMBL" id="KAJ8880348.1"/>
    </source>
</evidence>
<dbReference type="EMBL" id="JARBHB010000006">
    <property type="protein sequence ID" value="KAJ8880348.1"/>
    <property type="molecule type" value="Genomic_DNA"/>
</dbReference>
<gene>
    <name evidence="2" type="ORF">PR048_016815</name>
</gene>
<dbReference type="Proteomes" id="UP001159363">
    <property type="component" value="Chromosome 5"/>
</dbReference>
<sequence>MRVIEWKATIGASLLEEEGQRWPERLDRAPPTKANRVQSPTGSPEFRMWESCQTMALVGGFSRGSPVSPLFNSVRNNRVVQSFLDFLREEGGAAKRRVRSSVSD</sequence>
<protein>
    <submittedName>
        <fullName evidence="2">Uncharacterized protein</fullName>
    </submittedName>
</protein>
<feature type="region of interest" description="Disordered" evidence="1">
    <location>
        <begin position="24"/>
        <end position="45"/>
    </location>
</feature>
<keyword evidence="3" id="KW-1185">Reference proteome</keyword>
<proteinExistence type="predicted"/>
<comment type="caution">
    <text evidence="2">The sequence shown here is derived from an EMBL/GenBank/DDBJ whole genome shotgun (WGS) entry which is preliminary data.</text>
</comment>
<accession>A0ABQ9H7T7</accession>
<reference evidence="2 3" key="1">
    <citation type="submission" date="2023-02" db="EMBL/GenBank/DDBJ databases">
        <title>LHISI_Scaffold_Assembly.</title>
        <authorList>
            <person name="Stuart O.P."/>
            <person name="Cleave R."/>
            <person name="Magrath M.J.L."/>
            <person name="Mikheyev A.S."/>
        </authorList>
    </citation>
    <scope>NUCLEOTIDE SEQUENCE [LARGE SCALE GENOMIC DNA]</scope>
    <source>
        <strain evidence="2">Daus_M_001</strain>
        <tissue evidence="2">Leg muscle</tissue>
    </source>
</reference>
<evidence type="ECO:0000313" key="3">
    <source>
        <dbReference type="Proteomes" id="UP001159363"/>
    </source>
</evidence>
<organism evidence="2 3">
    <name type="scientific">Dryococelus australis</name>
    <dbReference type="NCBI Taxonomy" id="614101"/>
    <lineage>
        <taxon>Eukaryota</taxon>
        <taxon>Metazoa</taxon>
        <taxon>Ecdysozoa</taxon>
        <taxon>Arthropoda</taxon>
        <taxon>Hexapoda</taxon>
        <taxon>Insecta</taxon>
        <taxon>Pterygota</taxon>
        <taxon>Neoptera</taxon>
        <taxon>Polyneoptera</taxon>
        <taxon>Phasmatodea</taxon>
        <taxon>Verophasmatodea</taxon>
        <taxon>Anareolatae</taxon>
        <taxon>Phasmatidae</taxon>
        <taxon>Eurycanthinae</taxon>
        <taxon>Dryococelus</taxon>
    </lineage>
</organism>
<evidence type="ECO:0000256" key="1">
    <source>
        <dbReference type="SAM" id="MobiDB-lite"/>
    </source>
</evidence>
<name>A0ABQ9H7T7_9NEOP</name>